<dbReference type="PANTHER" id="PTHR38887">
    <property type="entry name" value="CHROMOSOME 21, WHOLE GENOME SHOTGUN SEQUENCE"/>
    <property type="match status" value="1"/>
</dbReference>
<reference evidence="2 3" key="1">
    <citation type="submission" date="2017-12" db="EMBL/GenBank/DDBJ databases">
        <title>Comparative genomics of Botrytis spp.</title>
        <authorList>
            <person name="Valero-Jimenez C.A."/>
            <person name="Tapia P."/>
            <person name="Veloso J."/>
            <person name="Silva-Moreno E."/>
            <person name="Staats M."/>
            <person name="Valdes J.H."/>
            <person name="Van Kan J.A.L."/>
        </authorList>
    </citation>
    <scope>NUCLEOTIDE SEQUENCE [LARGE SCALE GENOMIC DNA]</scope>
    <source>
        <strain evidence="2 3">MUCL11595</strain>
    </source>
</reference>
<evidence type="ECO:0000256" key="1">
    <source>
        <dbReference type="SAM" id="MobiDB-lite"/>
    </source>
</evidence>
<protein>
    <submittedName>
        <fullName evidence="2">Uncharacterized protein</fullName>
    </submittedName>
</protein>
<dbReference type="OrthoDB" id="3433125at2759"/>
<comment type="caution">
    <text evidence="2">The sequence shown here is derived from an EMBL/GenBank/DDBJ whole genome shotgun (WGS) entry which is preliminary data.</text>
</comment>
<feature type="compositionally biased region" description="Basic and acidic residues" evidence="1">
    <location>
        <begin position="471"/>
        <end position="482"/>
    </location>
</feature>
<dbReference type="InterPro" id="IPR028018">
    <property type="entry name" value="DUF4646"/>
</dbReference>
<dbReference type="Proteomes" id="UP000297527">
    <property type="component" value="Unassembled WGS sequence"/>
</dbReference>
<feature type="compositionally biased region" description="Low complexity" evidence="1">
    <location>
        <begin position="33"/>
        <end position="48"/>
    </location>
</feature>
<dbReference type="AlphaFoldDB" id="A0A4Z1H8S0"/>
<gene>
    <name evidence="2" type="ORF">BCON_0409g00010</name>
</gene>
<feature type="region of interest" description="Disordered" evidence="1">
    <location>
        <begin position="382"/>
        <end position="415"/>
    </location>
</feature>
<dbReference type="InterPro" id="IPR053221">
    <property type="entry name" value="Burnettramic_acid_biosynth"/>
</dbReference>
<feature type="compositionally biased region" description="Polar residues" evidence="1">
    <location>
        <begin position="49"/>
        <end position="61"/>
    </location>
</feature>
<accession>A0A4Z1H8S0</accession>
<organism evidence="2 3">
    <name type="scientific">Botryotinia convoluta</name>
    <dbReference type="NCBI Taxonomy" id="54673"/>
    <lineage>
        <taxon>Eukaryota</taxon>
        <taxon>Fungi</taxon>
        <taxon>Dikarya</taxon>
        <taxon>Ascomycota</taxon>
        <taxon>Pezizomycotina</taxon>
        <taxon>Leotiomycetes</taxon>
        <taxon>Helotiales</taxon>
        <taxon>Sclerotiniaceae</taxon>
        <taxon>Botryotinia</taxon>
    </lineage>
</organism>
<dbReference type="EMBL" id="PQXN01000407">
    <property type="protein sequence ID" value="TGO45245.1"/>
    <property type="molecule type" value="Genomic_DNA"/>
</dbReference>
<name>A0A4Z1H8S0_9HELO</name>
<evidence type="ECO:0000313" key="2">
    <source>
        <dbReference type="EMBL" id="TGO45245.1"/>
    </source>
</evidence>
<feature type="region of interest" description="Disordered" evidence="1">
    <location>
        <begin position="468"/>
        <end position="496"/>
    </location>
</feature>
<feature type="region of interest" description="Disordered" evidence="1">
    <location>
        <begin position="24"/>
        <end position="64"/>
    </location>
</feature>
<dbReference type="PANTHER" id="PTHR38887:SF1">
    <property type="entry name" value="RAS MODIFICATION PROTEIN ERF4"/>
    <property type="match status" value="1"/>
</dbReference>
<proteinExistence type="predicted"/>
<sequence length="545" mass="59013">MSFILEGAIKGIAAGIGLASESVHAHKAKKASKSQSQSQSQSLRASSSEDVQLRSSSSNPLGISHEDFTAVESDVLHEENDEQIWDLDAAQDELAPTEYDTAVLSIHELEQVSPSDLTVQETEAENQTPQGKEKHTVFMKIFISRFIAKYPAPQYPTSHPITNRLPLPVILPQRRPKSRSRGFIHAYAPLLQTCDISETMWLDFLRTFNEATQASPWIQCINFAGLAAHGVAPGVAIAVQIAIAVAIKAANEMHSRQRTNSFLDAMNNQFFRPRGLYALVLTWNPDDGSHTSMVDMASTISKSIDPQTGESKTRNKFHTSSGNTYGDFEFPEAAPLVFPALDAALTNMASEGEEKLKEKLKRKGDFVSDYMDRRARAQYASHNPNSFLSTGPKEEFTSRYADPNHPASSGNPWSLVTGGKFNPPMGKYLMAARIRGGGFGGRGGGLGGLGTVFGGECSYLGGRQAQSDGRIGLRREGSEEQQQKGNNPRGGKILGGGLGGFGGPDIITKGVKKILGNNILYLVVVNMPSDEEIATASAQIRSWGV</sequence>
<keyword evidence="3" id="KW-1185">Reference proteome</keyword>
<evidence type="ECO:0000313" key="3">
    <source>
        <dbReference type="Proteomes" id="UP000297527"/>
    </source>
</evidence>
<dbReference type="Pfam" id="PF15496">
    <property type="entry name" value="DUF4646"/>
    <property type="match status" value="1"/>
</dbReference>